<keyword evidence="3" id="KW-1185">Reference proteome</keyword>
<feature type="region of interest" description="Disordered" evidence="1">
    <location>
        <begin position="1"/>
        <end position="21"/>
    </location>
</feature>
<evidence type="ECO:0000313" key="2">
    <source>
        <dbReference type="EMBL" id="CAB3754177.1"/>
    </source>
</evidence>
<accession>A0A6J5DL62</accession>
<dbReference type="EMBL" id="CADIKH010000009">
    <property type="protein sequence ID" value="CAB3754177.1"/>
    <property type="molecule type" value="Genomic_DNA"/>
</dbReference>
<reference evidence="2 3" key="1">
    <citation type="submission" date="2020-04" db="EMBL/GenBank/DDBJ databases">
        <authorList>
            <person name="De Canck E."/>
        </authorList>
    </citation>
    <scope>NUCLEOTIDE SEQUENCE [LARGE SCALE GENOMIC DNA]</scope>
    <source>
        <strain evidence="2 3">LMG 29542</strain>
    </source>
</reference>
<dbReference type="Proteomes" id="UP000494363">
    <property type="component" value="Unassembled WGS sequence"/>
</dbReference>
<protein>
    <submittedName>
        <fullName evidence="2">Uncharacterized protein</fullName>
    </submittedName>
</protein>
<sequence length="148" mass="16235">MTDVAHEPVPPDSSASTRLAAPNAPSSIAAFDAARAESIETSREAGNIHLDQIPWYVETMRGREIFYVHDPKVRGVIRTVGNNGSIYVDWVDAYSAEKELASSVQDGKRTVFRSSLGPCDYKDYALIQPANAPAISTRRNEQESAFYG</sequence>
<proteinExistence type="predicted"/>
<gene>
    <name evidence="2" type="ORF">LMG29542_02271</name>
</gene>
<organism evidence="2 3">
    <name type="scientific">Paraburkholderia humisilvae</name>
    <dbReference type="NCBI Taxonomy" id="627669"/>
    <lineage>
        <taxon>Bacteria</taxon>
        <taxon>Pseudomonadati</taxon>
        <taxon>Pseudomonadota</taxon>
        <taxon>Betaproteobacteria</taxon>
        <taxon>Burkholderiales</taxon>
        <taxon>Burkholderiaceae</taxon>
        <taxon>Paraburkholderia</taxon>
    </lineage>
</organism>
<name>A0A6J5DL62_9BURK</name>
<dbReference type="RefSeq" id="WP_175226554.1">
    <property type="nucleotide sequence ID" value="NZ_CADIKH010000009.1"/>
</dbReference>
<dbReference type="AlphaFoldDB" id="A0A6J5DL62"/>
<evidence type="ECO:0000256" key="1">
    <source>
        <dbReference type="SAM" id="MobiDB-lite"/>
    </source>
</evidence>
<evidence type="ECO:0000313" key="3">
    <source>
        <dbReference type="Proteomes" id="UP000494363"/>
    </source>
</evidence>